<dbReference type="HOGENOM" id="CLU_163847_0_0_7"/>
<dbReference type="KEGG" id="geo:Geob_0388"/>
<dbReference type="GO" id="GO:0003677">
    <property type="term" value="F:DNA binding"/>
    <property type="evidence" value="ECO:0007669"/>
    <property type="project" value="InterPro"/>
</dbReference>
<feature type="domain" description="HTH cro/C1-type" evidence="1">
    <location>
        <begin position="61"/>
        <end position="115"/>
    </location>
</feature>
<dbReference type="PROSITE" id="PS50943">
    <property type="entry name" value="HTH_CROC1"/>
    <property type="match status" value="1"/>
</dbReference>
<sequence>MRVHMKKHPTEEIVTVTLRVPRSKVLLLRQYAESIKAGDEKNFSIAETFPEYMGKEQEVALRAYRNREGLTQKRLAEMTGIPQHHISEMENGKRSIGKERAKRLAEALNCDYRRLL</sequence>
<dbReference type="AlphaFoldDB" id="B9LZ25"/>
<proteinExistence type="predicted"/>
<dbReference type="SUPFAM" id="SSF47413">
    <property type="entry name" value="lambda repressor-like DNA-binding domains"/>
    <property type="match status" value="1"/>
</dbReference>
<dbReference type="InterPro" id="IPR010982">
    <property type="entry name" value="Lambda_DNA-bd_dom_sf"/>
</dbReference>
<dbReference type="EMBL" id="CP001390">
    <property type="protein sequence ID" value="ACM18757.1"/>
    <property type="molecule type" value="Genomic_DNA"/>
</dbReference>
<dbReference type="Pfam" id="PF01381">
    <property type="entry name" value="HTH_3"/>
    <property type="match status" value="1"/>
</dbReference>
<organism evidence="2 3">
    <name type="scientific">Geotalea daltonii (strain DSM 22248 / JCM 15807 / FRC-32)</name>
    <name type="common">Geobacter daltonii</name>
    <dbReference type="NCBI Taxonomy" id="316067"/>
    <lineage>
        <taxon>Bacteria</taxon>
        <taxon>Pseudomonadati</taxon>
        <taxon>Thermodesulfobacteriota</taxon>
        <taxon>Desulfuromonadia</taxon>
        <taxon>Geobacterales</taxon>
        <taxon>Geobacteraceae</taxon>
        <taxon>Geotalea</taxon>
    </lineage>
</organism>
<accession>B9LZ25</accession>
<name>B9LZ25_GEODF</name>
<reference evidence="2 3" key="1">
    <citation type="submission" date="2009-01" db="EMBL/GenBank/DDBJ databases">
        <title>Complete sequence of Geobacter sp. FRC-32.</title>
        <authorList>
            <consortium name="US DOE Joint Genome Institute"/>
            <person name="Lucas S."/>
            <person name="Copeland A."/>
            <person name="Lapidus A."/>
            <person name="Glavina del Rio T."/>
            <person name="Dalin E."/>
            <person name="Tice H."/>
            <person name="Bruce D."/>
            <person name="Goodwin L."/>
            <person name="Pitluck S."/>
            <person name="Saunders E."/>
            <person name="Brettin T."/>
            <person name="Detter J.C."/>
            <person name="Han C."/>
            <person name="Larimer F."/>
            <person name="Land M."/>
            <person name="Hauser L."/>
            <person name="Kyrpides N."/>
            <person name="Ovchinnikova G."/>
            <person name="Kostka J."/>
            <person name="Richardson P."/>
        </authorList>
    </citation>
    <scope>NUCLEOTIDE SEQUENCE [LARGE SCALE GENOMIC DNA]</scope>
    <source>
        <strain evidence="3">DSM 22248 / JCM 15807 / FRC-32</strain>
    </source>
</reference>
<dbReference type="InterPro" id="IPR001387">
    <property type="entry name" value="Cro/C1-type_HTH"/>
</dbReference>
<keyword evidence="3" id="KW-1185">Reference proteome</keyword>
<dbReference type="OrthoDB" id="9807711at2"/>
<protein>
    <submittedName>
        <fullName evidence="2">Antitoxin, XRE family</fullName>
    </submittedName>
</protein>
<dbReference type="Proteomes" id="UP000007721">
    <property type="component" value="Chromosome"/>
</dbReference>
<dbReference type="Gene3D" id="1.10.260.40">
    <property type="entry name" value="lambda repressor-like DNA-binding domains"/>
    <property type="match status" value="1"/>
</dbReference>
<gene>
    <name evidence="2" type="ordered locus">Geob_0388</name>
</gene>
<dbReference type="CDD" id="cd00093">
    <property type="entry name" value="HTH_XRE"/>
    <property type="match status" value="1"/>
</dbReference>
<evidence type="ECO:0000259" key="1">
    <source>
        <dbReference type="PROSITE" id="PS50943"/>
    </source>
</evidence>
<dbReference type="RefSeq" id="WP_012645486.1">
    <property type="nucleotide sequence ID" value="NC_011979.1"/>
</dbReference>
<dbReference type="STRING" id="316067.Geob_0388"/>
<evidence type="ECO:0000313" key="3">
    <source>
        <dbReference type="Proteomes" id="UP000007721"/>
    </source>
</evidence>
<evidence type="ECO:0000313" key="2">
    <source>
        <dbReference type="EMBL" id="ACM18757.1"/>
    </source>
</evidence>
<dbReference type="eggNOG" id="COG3093">
    <property type="taxonomic scope" value="Bacteria"/>
</dbReference>
<dbReference type="SMART" id="SM00530">
    <property type="entry name" value="HTH_XRE"/>
    <property type="match status" value="1"/>
</dbReference>